<keyword evidence="1" id="KW-0472">Membrane</keyword>
<sequence>MKRVFGIAAGVALPLLFWLCQWRGWPFWLAGLVLLPLAFGSASRTGLISPATGRGLGLVAALLGVAALVSRSALPLTFYPVLVNAVLFGVFAASLVRPPPVIERLARLTTPDLPPEGIAYTRRVTRVWAGFFVLNGGIALWTTTQPPATWALYNGLIAYVLIGTLGAGEYLVRRVVMHRHGHRNGNLNA</sequence>
<organism evidence="2 3">
    <name type="scientific">Jeongeupia chitinilytica</name>
    <dbReference type="NCBI Taxonomy" id="1041641"/>
    <lineage>
        <taxon>Bacteria</taxon>
        <taxon>Pseudomonadati</taxon>
        <taxon>Pseudomonadota</taxon>
        <taxon>Betaproteobacteria</taxon>
        <taxon>Neisseriales</taxon>
        <taxon>Chitinibacteraceae</taxon>
        <taxon>Jeongeupia</taxon>
    </lineage>
</organism>
<proteinExistence type="predicted"/>
<feature type="transmembrane region" description="Helical" evidence="1">
    <location>
        <begin position="78"/>
        <end position="96"/>
    </location>
</feature>
<accession>A0ABQ3H672</accession>
<feature type="transmembrane region" description="Helical" evidence="1">
    <location>
        <begin position="127"/>
        <end position="144"/>
    </location>
</feature>
<gene>
    <name evidence="2" type="ORF">GCM10007350_35060</name>
</gene>
<evidence type="ECO:0008006" key="4">
    <source>
        <dbReference type="Google" id="ProtNLM"/>
    </source>
</evidence>
<keyword evidence="1" id="KW-0812">Transmembrane</keyword>
<comment type="caution">
    <text evidence="2">The sequence shown here is derived from an EMBL/GenBank/DDBJ whole genome shotgun (WGS) entry which is preliminary data.</text>
</comment>
<keyword evidence="3" id="KW-1185">Reference proteome</keyword>
<evidence type="ECO:0000313" key="3">
    <source>
        <dbReference type="Proteomes" id="UP000604737"/>
    </source>
</evidence>
<feature type="transmembrane region" description="Helical" evidence="1">
    <location>
        <begin position="55"/>
        <end position="72"/>
    </location>
</feature>
<reference evidence="3" key="1">
    <citation type="journal article" date="2019" name="Int. J. Syst. Evol. Microbiol.">
        <title>The Global Catalogue of Microorganisms (GCM) 10K type strain sequencing project: providing services to taxonomists for standard genome sequencing and annotation.</title>
        <authorList>
            <consortium name="The Broad Institute Genomics Platform"/>
            <consortium name="The Broad Institute Genome Sequencing Center for Infectious Disease"/>
            <person name="Wu L."/>
            <person name="Ma J."/>
        </authorList>
    </citation>
    <scope>NUCLEOTIDE SEQUENCE [LARGE SCALE GENOMIC DNA]</scope>
    <source>
        <strain evidence="3">KCTC 23701</strain>
    </source>
</reference>
<evidence type="ECO:0000256" key="1">
    <source>
        <dbReference type="SAM" id="Phobius"/>
    </source>
</evidence>
<evidence type="ECO:0000313" key="2">
    <source>
        <dbReference type="EMBL" id="GHD69005.1"/>
    </source>
</evidence>
<dbReference type="Proteomes" id="UP000604737">
    <property type="component" value="Unassembled WGS sequence"/>
</dbReference>
<keyword evidence="1" id="KW-1133">Transmembrane helix</keyword>
<dbReference type="EMBL" id="BMYO01000011">
    <property type="protein sequence ID" value="GHD69005.1"/>
    <property type="molecule type" value="Genomic_DNA"/>
</dbReference>
<name>A0ABQ3H672_9NEIS</name>
<feature type="transmembrane region" description="Helical" evidence="1">
    <location>
        <begin position="150"/>
        <end position="172"/>
    </location>
</feature>
<feature type="transmembrane region" description="Helical" evidence="1">
    <location>
        <begin position="27"/>
        <end position="43"/>
    </location>
</feature>
<protein>
    <recommendedName>
        <fullName evidence="4">DNA gyrase subunit B</fullName>
    </recommendedName>
</protein>